<dbReference type="EC" id="2.1.1.72" evidence="1"/>
<reference evidence="9 10" key="2">
    <citation type="journal article" date="2011" name="Stand. Genomic Sci.">
        <title>Complete genome sequence of Truepera radiovictrix type strain (RQ-24).</title>
        <authorList>
            <person name="Ivanova N."/>
            <person name="Rohde C."/>
            <person name="Munk C."/>
            <person name="Nolan M."/>
            <person name="Lucas S."/>
            <person name="Del Rio T.G."/>
            <person name="Tice H."/>
            <person name="Deshpande S."/>
            <person name="Cheng J.F."/>
            <person name="Tapia R."/>
            <person name="Han C."/>
            <person name="Goodwin L."/>
            <person name="Pitluck S."/>
            <person name="Liolios K."/>
            <person name="Mavromatis K."/>
            <person name="Mikhailova N."/>
            <person name="Pati A."/>
            <person name="Chen A."/>
            <person name="Palaniappan K."/>
            <person name="Land M."/>
            <person name="Hauser L."/>
            <person name="Chang Y.J."/>
            <person name="Jeffries C.D."/>
            <person name="Brambilla E."/>
            <person name="Rohde M."/>
            <person name="Goker M."/>
            <person name="Tindall B.J."/>
            <person name="Woyke T."/>
            <person name="Bristow J."/>
            <person name="Eisen J.A."/>
            <person name="Markowitz V."/>
            <person name="Hugenholtz P."/>
            <person name="Kyrpides N.C."/>
            <person name="Klenk H.P."/>
            <person name="Lapidus A."/>
        </authorList>
    </citation>
    <scope>NUCLEOTIDE SEQUENCE [LARGE SCALE GENOMIC DNA]</scope>
    <source>
        <strain evidence="10">DSM 17093 / CIP 108686 / LMG 22925 / RQ-24</strain>
    </source>
</reference>
<evidence type="ECO:0000313" key="10">
    <source>
        <dbReference type="Proteomes" id="UP000000379"/>
    </source>
</evidence>
<keyword evidence="10" id="KW-1185">Reference proteome</keyword>
<dbReference type="REBASE" id="26407">
    <property type="entry name" value="M.TraRQORF1009P"/>
</dbReference>
<dbReference type="eggNOG" id="COG0827">
    <property type="taxonomic scope" value="Bacteria"/>
</dbReference>
<protein>
    <recommendedName>
        <fullName evidence="1">site-specific DNA-methyltransferase (adenine-specific)</fullName>
        <ecNumber evidence="1">2.1.1.72</ecNumber>
    </recommendedName>
</protein>
<evidence type="ECO:0000259" key="8">
    <source>
        <dbReference type="Pfam" id="PF07669"/>
    </source>
</evidence>
<evidence type="ECO:0000256" key="7">
    <source>
        <dbReference type="ARBA" id="ARBA00047942"/>
    </source>
</evidence>
<dbReference type="InterPro" id="IPR011639">
    <property type="entry name" value="MethylTrfase_TaqI-like_dom"/>
</dbReference>
<dbReference type="GO" id="GO:0032259">
    <property type="term" value="P:methylation"/>
    <property type="evidence" value="ECO:0007669"/>
    <property type="project" value="UniProtKB-KW"/>
</dbReference>
<dbReference type="SUPFAM" id="SSF53335">
    <property type="entry name" value="S-adenosyl-L-methionine-dependent methyltransferases"/>
    <property type="match status" value="1"/>
</dbReference>
<keyword evidence="6" id="KW-0238">DNA-binding</keyword>
<dbReference type="PANTHER" id="PTHR33841:SF6">
    <property type="entry name" value="TYPE II METHYLTRANSFERASE M.HINDII"/>
    <property type="match status" value="1"/>
</dbReference>
<evidence type="ECO:0000256" key="1">
    <source>
        <dbReference type="ARBA" id="ARBA00011900"/>
    </source>
</evidence>
<dbReference type="InterPro" id="IPR050953">
    <property type="entry name" value="N4_N6_ade-DNA_methylase"/>
</dbReference>
<dbReference type="InterPro" id="IPR002052">
    <property type="entry name" value="DNA_methylase_N6_adenine_CS"/>
</dbReference>
<dbReference type="PROSITE" id="PS00092">
    <property type="entry name" value="N6_MTASE"/>
    <property type="match status" value="1"/>
</dbReference>
<dbReference type="KEGG" id="tra:Trad_1009"/>
<feature type="domain" description="Type II methyltransferase M.TaqI-like" evidence="8">
    <location>
        <begin position="110"/>
        <end position="242"/>
    </location>
</feature>
<proteinExistence type="predicted"/>
<dbReference type="PANTHER" id="PTHR33841">
    <property type="entry name" value="DNA METHYLTRANSFERASE YEEA-RELATED"/>
    <property type="match status" value="1"/>
</dbReference>
<dbReference type="Proteomes" id="UP000000379">
    <property type="component" value="Chromosome"/>
</dbReference>
<dbReference type="GO" id="GO:0009307">
    <property type="term" value="P:DNA restriction-modification system"/>
    <property type="evidence" value="ECO:0007669"/>
    <property type="project" value="UniProtKB-KW"/>
</dbReference>
<keyword evidence="2 9" id="KW-0489">Methyltransferase</keyword>
<evidence type="ECO:0000256" key="4">
    <source>
        <dbReference type="ARBA" id="ARBA00022691"/>
    </source>
</evidence>
<evidence type="ECO:0000256" key="5">
    <source>
        <dbReference type="ARBA" id="ARBA00022747"/>
    </source>
</evidence>
<dbReference type="InterPro" id="IPR029063">
    <property type="entry name" value="SAM-dependent_MTases_sf"/>
</dbReference>
<evidence type="ECO:0000256" key="3">
    <source>
        <dbReference type="ARBA" id="ARBA00022679"/>
    </source>
</evidence>
<dbReference type="EMBL" id="CP002049">
    <property type="protein sequence ID" value="ADI14137.1"/>
    <property type="molecule type" value="Genomic_DNA"/>
</dbReference>
<evidence type="ECO:0000313" key="9">
    <source>
        <dbReference type="EMBL" id="ADI14137.1"/>
    </source>
</evidence>
<dbReference type="HOGENOM" id="CLU_034179_0_0_0"/>
<name>D7CVA9_TRURR</name>
<dbReference type="GO" id="GO:0003677">
    <property type="term" value="F:DNA binding"/>
    <property type="evidence" value="ECO:0007669"/>
    <property type="project" value="UniProtKB-KW"/>
</dbReference>
<comment type="catalytic activity">
    <reaction evidence="7">
        <text>a 2'-deoxyadenosine in DNA + S-adenosyl-L-methionine = an N(6)-methyl-2'-deoxyadenosine in DNA + S-adenosyl-L-homocysteine + H(+)</text>
        <dbReference type="Rhea" id="RHEA:15197"/>
        <dbReference type="Rhea" id="RHEA-COMP:12418"/>
        <dbReference type="Rhea" id="RHEA-COMP:12419"/>
        <dbReference type="ChEBI" id="CHEBI:15378"/>
        <dbReference type="ChEBI" id="CHEBI:57856"/>
        <dbReference type="ChEBI" id="CHEBI:59789"/>
        <dbReference type="ChEBI" id="CHEBI:90615"/>
        <dbReference type="ChEBI" id="CHEBI:90616"/>
        <dbReference type="EC" id="2.1.1.72"/>
    </reaction>
</comment>
<dbReference type="Gene3D" id="3.40.50.150">
    <property type="entry name" value="Vaccinia Virus protein VP39"/>
    <property type="match status" value="1"/>
</dbReference>
<keyword evidence="3" id="KW-0808">Transferase</keyword>
<evidence type="ECO:0000256" key="2">
    <source>
        <dbReference type="ARBA" id="ARBA00022603"/>
    </source>
</evidence>
<dbReference type="GO" id="GO:0009007">
    <property type="term" value="F:site-specific DNA-methyltransferase (adenine-specific) activity"/>
    <property type="evidence" value="ECO:0007669"/>
    <property type="project" value="UniProtKB-EC"/>
</dbReference>
<gene>
    <name evidence="9" type="ordered locus">Trad_1009</name>
</gene>
<dbReference type="AlphaFoldDB" id="D7CVA9"/>
<sequence length="564" mass="63834">MFDLPEVRSPDLLEAIALLSEAGIEERGAVFTNPEVVHFMLDLVGYTAEHDLTQLRILEPSFGDGSFLLPVVDRLLASWKRHHQSREPYSVLKNSLRAVELHRDTARATEQKVIAKLEAAGIKAATAQDLTRDWLLQDDFLAASIEGKFTHIVGNPPYVRQELISAPLMKFYRSKYATVYDRADLYVPFIERGLRLLEPGGKLSFICSDRWMKNRYGRRLRKLVADNYHLKHYVDMVGTDAFRTEVAAYTSITTIVNDRGDTTAIAKRPKLDAAYLKELAVQLNNEDRAEGAPVEVISNAVNGDEPWLLDCAPQLQLIRAIERAYKPLEEAGGRVGIGVASGCDRVYIAPYDALDVEPERKLPIAMAQDLASGQFVWGGKGIINPFEADGQLANPDHYPKFAAFLEANRKTIAERHVARKNPSGWFRTIDRIYPHLAGEKKLLIPDIRNEPIVAYEEGTAYPHHNLYWVTSRTWDLRALQAVLRSDIAKLFVWAYSVKMRGGWLRFQAQNLRRICLPVWETVSEQMRETLIELGGGNDHAAINAAVFELYNLDWRDIEIIKSIN</sequence>
<keyword evidence="5" id="KW-0680">Restriction system</keyword>
<accession>D7CVA9</accession>
<evidence type="ECO:0000256" key="6">
    <source>
        <dbReference type="ARBA" id="ARBA00023125"/>
    </source>
</evidence>
<reference evidence="10" key="1">
    <citation type="submission" date="2010-05" db="EMBL/GenBank/DDBJ databases">
        <title>The complete genome of Truepera radiovictris DSM 17093.</title>
        <authorList>
            <consortium name="US DOE Joint Genome Institute (JGI-PGF)"/>
            <person name="Lucas S."/>
            <person name="Copeland A."/>
            <person name="Lapidus A."/>
            <person name="Glavina del Rio T."/>
            <person name="Dalin E."/>
            <person name="Tice H."/>
            <person name="Bruce D."/>
            <person name="Goodwin L."/>
            <person name="Pitluck S."/>
            <person name="Kyrpides N."/>
            <person name="Mavromatis K."/>
            <person name="Ovchinnikova G."/>
            <person name="Munk A.C."/>
            <person name="Detter J.C."/>
            <person name="Han C."/>
            <person name="Tapia R."/>
            <person name="Land M."/>
            <person name="Hauser L."/>
            <person name="Markowitz V."/>
            <person name="Cheng J.-F."/>
            <person name="Hugenholtz P."/>
            <person name="Woyke T."/>
            <person name="Wu D."/>
            <person name="Tindall B."/>
            <person name="Pomrenke H.G."/>
            <person name="Brambilla E."/>
            <person name="Klenk H.-P."/>
            <person name="Eisen J.A."/>
        </authorList>
    </citation>
    <scope>NUCLEOTIDE SEQUENCE [LARGE SCALE GENOMIC DNA]</scope>
    <source>
        <strain evidence="10">DSM 17093 / CIP 108686 / LMG 22925 / RQ-24</strain>
    </source>
</reference>
<keyword evidence="4" id="KW-0949">S-adenosyl-L-methionine</keyword>
<dbReference type="Pfam" id="PF07669">
    <property type="entry name" value="Eco57I"/>
    <property type="match status" value="1"/>
</dbReference>
<organism evidence="9 10">
    <name type="scientific">Truepera radiovictrix (strain DSM 17093 / CIP 108686 / LMG 22925 / RQ-24)</name>
    <dbReference type="NCBI Taxonomy" id="649638"/>
    <lineage>
        <taxon>Bacteria</taxon>
        <taxon>Thermotogati</taxon>
        <taxon>Deinococcota</taxon>
        <taxon>Deinococci</taxon>
        <taxon>Trueperales</taxon>
        <taxon>Trueperaceae</taxon>
        <taxon>Truepera</taxon>
    </lineage>
</organism>
<dbReference type="PRINTS" id="PR00507">
    <property type="entry name" value="N12N6MTFRASE"/>
</dbReference>